<dbReference type="Gene3D" id="3.40.30.10">
    <property type="entry name" value="Glutaredoxin"/>
    <property type="match status" value="1"/>
</dbReference>
<dbReference type="Gene3D" id="1.20.1050.10">
    <property type="match status" value="1"/>
</dbReference>
<proteinExistence type="predicted"/>
<name>U6GNM1_EIMAC</name>
<gene>
    <name evidence="2" type="ORF">EAH_00004000</name>
</gene>
<organism evidence="2 3">
    <name type="scientific">Eimeria acervulina</name>
    <name type="common">Coccidian parasite</name>
    <dbReference type="NCBI Taxonomy" id="5801"/>
    <lineage>
        <taxon>Eukaryota</taxon>
        <taxon>Sar</taxon>
        <taxon>Alveolata</taxon>
        <taxon>Apicomplexa</taxon>
        <taxon>Conoidasida</taxon>
        <taxon>Coccidia</taxon>
        <taxon>Eucoccidiorida</taxon>
        <taxon>Eimeriorina</taxon>
        <taxon>Eimeriidae</taxon>
        <taxon>Eimeria</taxon>
    </lineage>
</organism>
<dbReference type="OrthoDB" id="414243at2759"/>
<reference evidence="2" key="1">
    <citation type="submission" date="2013-10" db="EMBL/GenBank/DDBJ databases">
        <title>Genomic analysis of the causative agents of coccidiosis in chickens.</title>
        <authorList>
            <person name="Reid A.J."/>
            <person name="Blake D."/>
            <person name="Billington K."/>
            <person name="Browne H."/>
            <person name="Dunn M."/>
            <person name="Hung S."/>
            <person name="Kawahara F."/>
            <person name="Miranda-Saavedra D."/>
            <person name="Mourier T."/>
            <person name="Nagra H."/>
            <person name="Otto T.D."/>
            <person name="Rawlings N."/>
            <person name="Sanchez A."/>
            <person name="Sanders M."/>
            <person name="Subramaniam C."/>
            <person name="Tay Y."/>
            <person name="Dear P."/>
            <person name="Doerig C."/>
            <person name="Gruber A."/>
            <person name="Parkinson J."/>
            <person name="Shirley M."/>
            <person name="Wan K.L."/>
            <person name="Berriman M."/>
            <person name="Tomley F."/>
            <person name="Pain A."/>
        </authorList>
    </citation>
    <scope>NUCLEOTIDE SEQUENCE</scope>
    <source>
        <strain evidence="2">Houghton</strain>
    </source>
</reference>
<dbReference type="OMA" id="MPLLIHD"/>
<dbReference type="VEuPathDB" id="ToxoDB:EAH_00004000"/>
<feature type="region of interest" description="Disordered" evidence="1">
    <location>
        <begin position="484"/>
        <end position="512"/>
    </location>
</feature>
<feature type="region of interest" description="Disordered" evidence="1">
    <location>
        <begin position="1"/>
        <end position="90"/>
    </location>
</feature>
<keyword evidence="3" id="KW-1185">Reference proteome</keyword>
<protein>
    <submittedName>
        <fullName evidence="2">Uncharacterized protein</fullName>
    </submittedName>
</protein>
<feature type="region of interest" description="Disordered" evidence="1">
    <location>
        <begin position="548"/>
        <end position="576"/>
    </location>
</feature>
<evidence type="ECO:0000256" key="1">
    <source>
        <dbReference type="SAM" id="MobiDB-lite"/>
    </source>
</evidence>
<dbReference type="AlphaFoldDB" id="U6GNM1"/>
<evidence type="ECO:0000313" key="2">
    <source>
        <dbReference type="EMBL" id="CDI81167.1"/>
    </source>
</evidence>
<dbReference type="GeneID" id="25268470"/>
<feature type="compositionally biased region" description="Low complexity" evidence="1">
    <location>
        <begin position="1"/>
        <end position="31"/>
    </location>
</feature>
<dbReference type="EMBL" id="HG671520">
    <property type="protein sequence ID" value="CDI81167.1"/>
    <property type="molecule type" value="Genomic_DNA"/>
</dbReference>
<feature type="region of interest" description="Disordered" evidence="1">
    <location>
        <begin position="757"/>
        <end position="793"/>
    </location>
</feature>
<sequence length="793" mass="87492">MDRHAPQQQPLLQPQQQEQKQHPRQLQQQQPNHHHRQEQRQTPQQQQQQHHHQHQQEEANQRIGVHKEAAALSQRAASLPPSIRQASPPVSVQSIPNHIQQQQNPQLHQLQTQQLVHQQISGSGYPVRPSQTQQQQLLLAEQHRQQIAECHKGELMGTPYLTGTSAGPSRYAEMLRGPSPSYSNPPVYPSFPLSGVTPSILQQQWQHQQQQQWQQQQWLQQQWHQHQTMQVHQQTRPLYAAPALAEPKKTASAMLRPTQLLPMRLLGDLRLYVPHREPFLGEGGSVHMYLLGKQVKHSVATDEAEECTRDVLALIEAREVPADSTMPLLIHDGRVVCGGPEVCLRYLSKKLGQYGSDHLKDALQDRLLMDLNTWFNVQQAAIQSILSPESMAKDAISDYLKSRRHFYLEAEKLLSFFNSKYACAVQPGLEGSLKAPSVTLDASIRGPVVTRLQPFFLGEEDSLADYFLFSLIDDDQRIAECLISSSSSSSSSEGSSNGDQKQQQRQQSDSDTSVEMHYFNEAPHLHALYVALLNLPLIQEALLSSDSQEASAEATPGTATATAQEERIPDASRRTQDRIAPCVATEASTAASVSDSPLQHLQRHQLLQMQQAKQLQQLGLTGSLLQCGEGPQPYFLPAVGGSYCLPRTPAGAAALHTTLPGGISGGVTGGPCAFTSGAGHMQHMLSSQAAAAAGAHYTGMYAGAPCYWQPLTPGGALQRQHSLQRADCVYTTINPGTSQPQQQQFLQELQQYAGQKGPNMHHMQQPQPHASMNPPRGHSPRVAVGGDIGGASK</sequence>
<reference evidence="2" key="2">
    <citation type="submission" date="2013-10" db="EMBL/GenBank/DDBJ databases">
        <authorList>
            <person name="Aslett M."/>
        </authorList>
    </citation>
    <scope>NUCLEOTIDE SEQUENCE</scope>
    <source>
        <strain evidence="2">Houghton</strain>
    </source>
</reference>
<feature type="compositionally biased region" description="Low complexity" evidence="1">
    <location>
        <begin position="549"/>
        <end position="563"/>
    </location>
</feature>
<dbReference type="RefSeq" id="XP_013249042.1">
    <property type="nucleotide sequence ID" value="XM_013393588.1"/>
</dbReference>
<evidence type="ECO:0000313" key="3">
    <source>
        <dbReference type="Proteomes" id="UP000018050"/>
    </source>
</evidence>
<accession>U6GNM1</accession>
<feature type="compositionally biased region" description="Basic and acidic residues" evidence="1">
    <location>
        <begin position="564"/>
        <end position="576"/>
    </location>
</feature>
<feature type="compositionally biased region" description="Basic and acidic residues" evidence="1">
    <location>
        <begin position="54"/>
        <end position="69"/>
    </location>
</feature>
<dbReference type="Proteomes" id="UP000018050">
    <property type="component" value="Unassembled WGS sequence"/>
</dbReference>